<keyword evidence="1" id="KW-0472">Membrane</keyword>
<proteinExistence type="predicted"/>
<dbReference type="EMBL" id="GBXM01071369">
    <property type="protein sequence ID" value="JAH37208.1"/>
    <property type="molecule type" value="Transcribed_RNA"/>
</dbReference>
<sequence>MQFYFGFWISVFFIQHLTVPVSIMLHAASRWLQ</sequence>
<reference evidence="2" key="2">
    <citation type="journal article" date="2015" name="Fish Shellfish Immunol.">
        <title>Early steps in the European eel (Anguilla anguilla)-Vibrio vulnificus interaction in the gills: Role of the RtxA13 toxin.</title>
        <authorList>
            <person name="Callol A."/>
            <person name="Pajuelo D."/>
            <person name="Ebbesson L."/>
            <person name="Teles M."/>
            <person name="MacKenzie S."/>
            <person name="Amaro C."/>
        </authorList>
    </citation>
    <scope>NUCLEOTIDE SEQUENCE</scope>
</reference>
<name>A0A0E9S9J4_ANGAN</name>
<reference evidence="2" key="1">
    <citation type="submission" date="2014-11" db="EMBL/GenBank/DDBJ databases">
        <authorList>
            <person name="Amaro Gonzalez C."/>
        </authorList>
    </citation>
    <scope>NUCLEOTIDE SEQUENCE</scope>
</reference>
<organism evidence="2">
    <name type="scientific">Anguilla anguilla</name>
    <name type="common">European freshwater eel</name>
    <name type="synonym">Muraena anguilla</name>
    <dbReference type="NCBI Taxonomy" id="7936"/>
    <lineage>
        <taxon>Eukaryota</taxon>
        <taxon>Metazoa</taxon>
        <taxon>Chordata</taxon>
        <taxon>Craniata</taxon>
        <taxon>Vertebrata</taxon>
        <taxon>Euteleostomi</taxon>
        <taxon>Actinopterygii</taxon>
        <taxon>Neopterygii</taxon>
        <taxon>Teleostei</taxon>
        <taxon>Anguilliformes</taxon>
        <taxon>Anguillidae</taxon>
        <taxon>Anguilla</taxon>
    </lineage>
</organism>
<evidence type="ECO:0000256" key="1">
    <source>
        <dbReference type="SAM" id="Phobius"/>
    </source>
</evidence>
<accession>A0A0E9S9J4</accession>
<dbReference type="AlphaFoldDB" id="A0A0E9S9J4"/>
<feature type="transmembrane region" description="Helical" evidence="1">
    <location>
        <begin position="6"/>
        <end position="28"/>
    </location>
</feature>
<evidence type="ECO:0000313" key="2">
    <source>
        <dbReference type="EMBL" id="JAH37208.1"/>
    </source>
</evidence>
<protein>
    <submittedName>
        <fullName evidence="2">Uncharacterized protein</fullName>
    </submittedName>
</protein>
<keyword evidence="1" id="KW-0812">Transmembrane</keyword>
<keyword evidence="1" id="KW-1133">Transmembrane helix</keyword>